<dbReference type="EMBL" id="AMQM01001053">
    <property type="status" value="NOT_ANNOTATED_CDS"/>
    <property type="molecule type" value="Genomic_DNA"/>
</dbReference>
<keyword evidence="4" id="KW-1185">Reference proteome</keyword>
<dbReference type="GeneID" id="20199501"/>
<proteinExistence type="predicted"/>
<evidence type="ECO:0000313" key="4">
    <source>
        <dbReference type="Proteomes" id="UP000015101"/>
    </source>
</evidence>
<evidence type="ECO:0000313" key="2">
    <source>
        <dbReference type="EMBL" id="ESN98792.1"/>
    </source>
</evidence>
<organism evidence="3 4">
    <name type="scientific">Helobdella robusta</name>
    <name type="common">Californian leech</name>
    <dbReference type="NCBI Taxonomy" id="6412"/>
    <lineage>
        <taxon>Eukaryota</taxon>
        <taxon>Metazoa</taxon>
        <taxon>Spiralia</taxon>
        <taxon>Lophotrochozoa</taxon>
        <taxon>Annelida</taxon>
        <taxon>Clitellata</taxon>
        <taxon>Hirudinea</taxon>
        <taxon>Rhynchobdellida</taxon>
        <taxon>Glossiphoniidae</taxon>
        <taxon>Helobdella</taxon>
    </lineage>
</organism>
<reference evidence="2 4" key="2">
    <citation type="journal article" date="2013" name="Nature">
        <title>Insights into bilaterian evolution from three spiralian genomes.</title>
        <authorList>
            <person name="Simakov O."/>
            <person name="Marletaz F."/>
            <person name="Cho S.J."/>
            <person name="Edsinger-Gonzales E."/>
            <person name="Havlak P."/>
            <person name="Hellsten U."/>
            <person name="Kuo D.H."/>
            <person name="Larsson T."/>
            <person name="Lv J."/>
            <person name="Arendt D."/>
            <person name="Savage R."/>
            <person name="Osoegawa K."/>
            <person name="de Jong P."/>
            <person name="Grimwood J."/>
            <person name="Chapman J.A."/>
            <person name="Shapiro H."/>
            <person name="Aerts A."/>
            <person name="Otillar R.P."/>
            <person name="Terry A.Y."/>
            <person name="Boore J.L."/>
            <person name="Grigoriev I.V."/>
            <person name="Lindberg D.R."/>
            <person name="Seaver E.C."/>
            <person name="Weisblat D.A."/>
            <person name="Putnam N.H."/>
            <person name="Rokhsar D.S."/>
        </authorList>
    </citation>
    <scope>NUCLEOTIDE SEQUENCE</scope>
</reference>
<keyword evidence="1" id="KW-0732">Signal</keyword>
<dbReference type="EMBL" id="KB097143">
    <property type="protein sequence ID" value="ESN98792.1"/>
    <property type="molecule type" value="Genomic_DNA"/>
</dbReference>
<protein>
    <recommendedName>
        <fullName evidence="5">Secreted protein</fullName>
    </recommendedName>
</protein>
<sequence>MPTSHRCLHLLLSSPTLPRLSLFCLDAAPLRWQCACLMCKMGVLNFKSLNYKLTNAYKSARCLKKKSTLKGKNTKLHHFLFSSAANSRKNDLETCHYHYLQHLVRLIFCSFSSSQFPSFGFVATSLQLANQQ</sequence>
<feature type="signal peptide" evidence="1">
    <location>
        <begin position="1"/>
        <end position="23"/>
    </location>
</feature>
<evidence type="ECO:0000313" key="3">
    <source>
        <dbReference type="EnsemblMetazoa" id="HelroP162252"/>
    </source>
</evidence>
<dbReference type="CTD" id="20199501"/>
<evidence type="ECO:0008006" key="5">
    <source>
        <dbReference type="Google" id="ProtNLM"/>
    </source>
</evidence>
<accession>T1ESF1</accession>
<dbReference type="HOGENOM" id="CLU_1919324_0_0_1"/>
<evidence type="ECO:0000256" key="1">
    <source>
        <dbReference type="SAM" id="SignalP"/>
    </source>
</evidence>
<reference evidence="4" key="1">
    <citation type="submission" date="2012-12" db="EMBL/GenBank/DDBJ databases">
        <authorList>
            <person name="Hellsten U."/>
            <person name="Grimwood J."/>
            <person name="Chapman J.A."/>
            <person name="Shapiro H."/>
            <person name="Aerts A."/>
            <person name="Otillar R.P."/>
            <person name="Terry A.Y."/>
            <person name="Boore J.L."/>
            <person name="Simakov O."/>
            <person name="Marletaz F."/>
            <person name="Cho S.-J."/>
            <person name="Edsinger-Gonzales E."/>
            <person name="Havlak P."/>
            <person name="Kuo D.-H."/>
            <person name="Larsson T."/>
            <person name="Lv J."/>
            <person name="Arendt D."/>
            <person name="Savage R."/>
            <person name="Osoegawa K."/>
            <person name="de Jong P."/>
            <person name="Lindberg D.R."/>
            <person name="Seaver E.C."/>
            <person name="Weisblat D.A."/>
            <person name="Putnam N.H."/>
            <person name="Grigoriev I.V."/>
            <person name="Rokhsar D.S."/>
        </authorList>
    </citation>
    <scope>NUCLEOTIDE SEQUENCE</scope>
</reference>
<dbReference type="RefSeq" id="XP_009022759.1">
    <property type="nucleotide sequence ID" value="XM_009024511.1"/>
</dbReference>
<gene>
    <name evidence="3" type="primary">20199501</name>
    <name evidence="2" type="ORF">HELRODRAFT_162252</name>
</gene>
<dbReference type="Proteomes" id="UP000015101">
    <property type="component" value="Unassembled WGS sequence"/>
</dbReference>
<name>T1ESF1_HELRO</name>
<feature type="chain" id="PRO_5010980003" description="Secreted protein" evidence="1">
    <location>
        <begin position="24"/>
        <end position="132"/>
    </location>
</feature>
<dbReference type="EnsemblMetazoa" id="HelroT162252">
    <property type="protein sequence ID" value="HelroP162252"/>
    <property type="gene ID" value="HelroG162252"/>
</dbReference>
<dbReference type="InParanoid" id="T1ESF1"/>
<dbReference type="AlphaFoldDB" id="T1ESF1"/>
<reference evidence="3" key="3">
    <citation type="submission" date="2015-06" db="UniProtKB">
        <authorList>
            <consortium name="EnsemblMetazoa"/>
        </authorList>
    </citation>
    <scope>IDENTIFICATION</scope>
</reference>
<dbReference type="KEGG" id="hro:HELRODRAFT_162252"/>